<evidence type="ECO:0000313" key="4">
    <source>
        <dbReference type="EMBL" id="CAF1646481.1"/>
    </source>
</evidence>
<reference evidence="3" key="1">
    <citation type="submission" date="2021-02" db="EMBL/GenBank/DDBJ databases">
        <authorList>
            <person name="Nowell W R."/>
        </authorList>
    </citation>
    <scope>NUCLEOTIDE SEQUENCE</scope>
</reference>
<dbReference type="InterPro" id="IPR051019">
    <property type="entry name" value="VLCFA-Steroid_DH"/>
</dbReference>
<dbReference type="SUPFAM" id="SSF51735">
    <property type="entry name" value="NAD(P)-binding Rossmann-fold domains"/>
    <property type="match status" value="1"/>
</dbReference>
<evidence type="ECO:0000313" key="5">
    <source>
        <dbReference type="Proteomes" id="UP000663828"/>
    </source>
</evidence>
<evidence type="ECO:0000256" key="1">
    <source>
        <dbReference type="ARBA" id="ARBA00006484"/>
    </source>
</evidence>
<dbReference type="PANTHER" id="PTHR43899:SF13">
    <property type="entry name" value="RH59310P"/>
    <property type="match status" value="1"/>
</dbReference>
<dbReference type="Pfam" id="PF00106">
    <property type="entry name" value="adh_short"/>
    <property type="match status" value="1"/>
</dbReference>
<sequence length="268" mass="29548">MSSHGNKPYAIVTGATDGIGRGLAFELARNNFNVVIHGRNPEKLHNVQQEIINLYPTISVQIAIVDAAKNPYSDAIINVVKELHVTILINCLGILGDGGFKPFENDTDDSIQAMMNANTLFPTSLTRQLLPQLRRAVPSLILNLSSGAAITYPPFLSTYAGSKAYNLTFSHALHNEMTYLKTNVHVLAALVGTVNSAANKAPVSFFCPSSMQYAKTLLERVDQRGPVITGNWQHGLQMAFFKFIPHWIVDYLMIRVTHNASIEKNKDK</sequence>
<evidence type="ECO:0000313" key="6">
    <source>
        <dbReference type="Proteomes" id="UP000663852"/>
    </source>
</evidence>
<dbReference type="EMBL" id="CAJNOR010009626">
    <property type="protein sequence ID" value="CAF1646481.1"/>
    <property type="molecule type" value="Genomic_DNA"/>
</dbReference>
<organism evidence="3 6">
    <name type="scientific">Adineta ricciae</name>
    <name type="common">Rotifer</name>
    <dbReference type="NCBI Taxonomy" id="249248"/>
    <lineage>
        <taxon>Eukaryota</taxon>
        <taxon>Metazoa</taxon>
        <taxon>Spiralia</taxon>
        <taxon>Gnathifera</taxon>
        <taxon>Rotifera</taxon>
        <taxon>Eurotatoria</taxon>
        <taxon>Bdelloidea</taxon>
        <taxon>Adinetida</taxon>
        <taxon>Adinetidae</taxon>
        <taxon>Adineta</taxon>
    </lineage>
</organism>
<dbReference type="PIRSF" id="PIRSF000126">
    <property type="entry name" value="11-beta-HSD1"/>
    <property type="match status" value="1"/>
</dbReference>
<protein>
    <recommendedName>
        <fullName evidence="7">NAD(P)-binding protein</fullName>
    </recommendedName>
</protein>
<keyword evidence="2" id="KW-0560">Oxidoreductase</keyword>
<dbReference type="PRINTS" id="PR00081">
    <property type="entry name" value="GDHRDH"/>
</dbReference>
<keyword evidence="5" id="KW-1185">Reference proteome</keyword>
<evidence type="ECO:0000313" key="3">
    <source>
        <dbReference type="EMBL" id="CAF1079599.1"/>
    </source>
</evidence>
<dbReference type="InterPro" id="IPR036291">
    <property type="entry name" value="NAD(P)-bd_dom_sf"/>
</dbReference>
<comment type="similarity">
    <text evidence="1">Belongs to the short-chain dehydrogenases/reductases (SDR) family.</text>
</comment>
<dbReference type="PANTHER" id="PTHR43899">
    <property type="entry name" value="RH59310P"/>
    <property type="match status" value="1"/>
</dbReference>
<dbReference type="Proteomes" id="UP000663828">
    <property type="component" value="Unassembled WGS sequence"/>
</dbReference>
<dbReference type="Proteomes" id="UP000663852">
    <property type="component" value="Unassembled WGS sequence"/>
</dbReference>
<dbReference type="Gene3D" id="3.40.50.720">
    <property type="entry name" value="NAD(P)-binding Rossmann-like Domain"/>
    <property type="match status" value="1"/>
</dbReference>
<evidence type="ECO:0008006" key="7">
    <source>
        <dbReference type="Google" id="ProtNLM"/>
    </source>
</evidence>
<dbReference type="GO" id="GO:0005783">
    <property type="term" value="C:endoplasmic reticulum"/>
    <property type="evidence" value="ECO:0007669"/>
    <property type="project" value="TreeGrafter"/>
</dbReference>
<dbReference type="InterPro" id="IPR002347">
    <property type="entry name" value="SDR_fam"/>
</dbReference>
<gene>
    <name evidence="3" type="ORF">EDS130_LOCUS18888</name>
    <name evidence="4" type="ORF">XAT740_LOCUS54211</name>
</gene>
<name>A0A814MHW7_ADIRI</name>
<dbReference type="OrthoDB" id="5545019at2759"/>
<accession>A0A814MHW7</accession>
<comment type="caution">
    <text evidence="3">The sequence shown here is derived from an EMBL/GenBank/DDBJ whole genome shotgun (WGS) entry which is preliminary data.</text>
</comment>
<proteinExistence type="inferred from homology"/>
<dbReference type="AlphaFoldDB" id="A0A814MHW7"/>
<dbReference type="GO" id="GO:0016491">
    <property type="term" value="F:oxidoreductase activity"/>
    <property type="evidence" value="ECO:0007669"/>
    <property type="project" value="UniProtKB-KW"/>
</dbReference>
<dbReference type="EMBL" id="CAJNOJ010000089">
    <property type="protein sequence ID" value="CAF1079599.1"/>
    <property type="molecule type" value="Genomic_DNA"/>
</dbReference>
<evidence type="ECO:0000256" key="2">
    <source>
        <dbReference type="ARBA" id="ARBA00023002"/>
    </source>
</evidence>